<dbReference type="EMBL" id="MU839013">
    <property type="protein sequence ID" value="KAK1765839.1"/>
    <property type="molecule type" value="Genomic_DNA"/>
</dbReference>
<evidence type="ECO:0000313" key="2">
    <source>
        <dbReference type="Proteomes" id="UP001244011"/>
    </source>
</evidence>
<organism evidence="1 2">
    <name type="scientific">Phialemonium atrogriseum</name>
    <dbReference type="NCBI Taxonomy" id="1093897"/>
    <lineage>
        <taxon>Eukaryota</taxon>
        <taxon>Fungi</taxon>
        <taxon>Dikarya</taxon>
        <taxon>Ascomycota</taxon>
        <taxon>Pezizomycotina</taxon>
        <taxon>Sordariomycetes</taxon>
        <taxon>Sordariomycetidae</taxon>
        <taxon>Cephalothecales</taxon>
        <taxon>Cephalothecaceae</taxon>
        <taxon>Phialemonium</taxon>
    </lineage>
</organism>
<comment type="caution">
    <text evidence="1">The sequence shown here is derived from an EMBL/GenBank/DDBJ whole genome shotgun (WGS) entry which is preliminary data.</text>
</comment>
<accession>A0AAJ0FKQ6</accession>
<sequence>MALAEALKSAKARPGWSEQAVEIFFRDFGEEDMDLQLKIAEKALTDDNKAMVFCKMSLALRKHWVKRLREVHNRSA</sequence>
<gene>
    <name evidence="1" type="ORF">QBC33DRAFT_542643</name>
</gene>
<name>A0AAJ0FKQ6_9PEZI</name>
<keyword evidence="2" id="KW-1185">Reference proteome</keyword>
<dbReference type="GeneID" id="85311483"/>
<dbReference type="RefSeq" id="XP_060282052.1">
    <property type="nucleotide sequence ID" value="XM_060428296.1"/>
</dbReference>
<proteinExistence type="predicted"/>
<protein>
    <submittedName>
        <fullName evidence="1">Uncharacterized protein</fullName>
    </submittedName>
</protein>
<dbReference type="Proteomes" id="UP001244011">
    <property type="component" value="Unassembled WGS sequence"/>
</dbReference>
<evidence type="ECO:0000313" key="1">
    <source>
        <dbReference type="EMBL" id="KAK1765839.1"/>
    </source>
</evidence>
<reference evidence="1" key="1">
    <citation type="submission" date="2023-06" db="EMBL/GenBank/DDBJ databases">
        <title>Genome-scale phylogeny and comparative genomics of the fungal order Sordariales.</title>
        <authorList>
            <consortium name="Lawrence Berkeley National Laboratory"/>
            <person name="Hensen N."/>
            <person name="Bonometti L."/>
            <person name="Westerberg I."/>
            <person name="Brannstrom I.O."/>
            <person name="Guillou S."/>
            <person name="Cros-Aarteil S."/>
            <person name="Calhoun S."/>
            <person name="Haridas S."/>
            <person name="Kuo A."/>
            <person name="Mondo S."/>
            <person name="Pangilinan J."/>
            <person name="Riley R."/>
            <person name="Labutti K."/>
            <person name="Andreopoulos B."/>
            <person name="Lipzen A."/>
            <person name="Chen C."/>
            <person name="Yanf M."/>
            <person name="Daum C."/>
            <person name="Ng V."/>
            <person name="Clum A."/>
            <person name="Steindorff A."/>
            <person name="Ohm R."/>
            <person name="Martin F."/>
            <person name="Silar P."/>
            <person name="Natvig D."/>
            <person name="Lalanne C."/>
            <person name="Gautier V."/>
            <person name="Ament-Velasquez S.L."/>
            <person name="Kruys A."/>
            <person name="Hutchinson M.I."/>
            <person name="Powell A.J."/>
            <person name="Barry K."/>
            <person name="Miller A.N."/>
            <person name="Grigoriev I.V."/>
            <person name="Debuchy R."/>
            <person name="Gladieux P."/>
            <person name="Thoren M.H."/>
            <person name="Johannesson H."/>
        </authorList>
    </citation>
    <scope>NUCLEOTIDE SEQUENCE</scope>
    <source>
        <strain evidence="1">8032-3</strain>
    </source>
</reference>
<dbReference type="AlphaFoldDB" id="A0AAJ0FKQ6"/>